<dbReference type="PRINTS" id="PR00142">
    <property type="entry name" value="RECA"/>
</dbReference>
<evidence type="ECO:0000256" key="1">
    <source>
        <dbReference type="ARBA" id="ARBA00009391"/>
    </source>
</evidence>
<dbReference type="InParanoid" id="C1E9Q3"/>
<evidence type="ECO:0000313" key="12">
    <source>
        <dbReference type="Proteomes" id="UP000002009"/>
    </source>
</evidence>
<dbReference type="Proteomes" id="UP000002009">
    <property type="component" value="Chromosome 7"/>
</dbReference>
<protein>
    <submittedName>
        <fullName evidence="11">RecA DNA recombinase</fullName>
    </submittedName>
</protein>
<reference evidence="11 12" key="1">
    <citation type="journal article" date="2009" name="Science">
        <title>Green evolution and dynamic adaptations revealed by genomes of the marine picoeukaryotes Micromonas.</title>
        <authorList>
            <person name="Worden A.Z."/>
            <person name="Lee J.H."/>
            <person name="Mock T."/>
            <person name="Rouze P."/>
            <person name="Simmons M.P."/>
            <person name="Aerts A.L."/>
            <person name="Allen A.E."/>
            <person name="Cuvelier M.L."/>
            <person name="Derelle E."/>
            <person name="Everett M.V."/>
            <person name="Foulon E."/>
            <person name="Grimwood J."/>
            <person name="Gundlach H."/>
            <person name="Henrissat B."/>
            <person name="Napoli C."/>
            <person name="McDonald S.M."/>
            <person name="Parker M.S."/>
            <person name="Rombauts S."/>
            <person name="Salamov A."/>
            <person name="Von Dassow P."/>
            <person name="Badger J.H."/>
            <person name="Coutinho P.M."/>
            <person name="Demir E."/>
            <person name="Dubchak I."/>
            <person name="Gentemann C."/>
            <person name="Eikrem W."/>
            <person name="Gready J.E."/>
            <person name="John U."/>
            <person name="Lanier W."/>
            <person name="Lindquist E.A."/>
            <person name="Lucas S."/>
            <person name="Mayer K.F."/>
            <person name="Moreau H."/>
            <person name="Not F."/>
            <person name="Otillar R."/>
            <person name="Panaud O."/>
            <person name="Pangilinan J."/>
            <person name="Paulsen I."/>
            <person name="Piegu B."/>
            <person name="Poliakov A."/>
            <person name="Robbens S."/>
            <person name="Schmutz J."/>
            <person name="Toulza E."/>
            <person name="Wyss T."/>
            <person name="Zelensky A."/>
            <person name="Zhou K."/>
            <person name="Armbrust E.V."/>
            <person name="Bhattacharya D."/>
            <person name="Goodenough U.W."/>
            <person name="Van de Peer Y."/>
            <person name="Grigoriev I.V."/>
        </authorList>
    </citation>
    <scope>NUCLEOTIDE SEQUENCE [LARGE SCALE GENOMIC DNA]</scope>
    <source>
        <strain evidence="12">RCC299 / NOUM17</strain>
    </source>
</reference>
<dbReference type="NCBIfam" id="TIGR02012">
    <property type="entry name" value="tigrfam_recA"/>
    <property type="match status" value="1"/>
</dbReference>
<dbReference type="Pfam" id="PF21096">
    <property type="entry name" value="RecA_C"/>
    <property type="match status" value="1"/>
</dbReference>
<evidence type="ECO:0000313" key="11">
    <source>
        <dbReference type="EMBL" id="ACO65075.1"/>
    </source>
</evidence>
<dbReference type="GO" id="GO:0140664">
    <property type="term" value="F:ATP-dependent DNA damage sensor activity"/>
    <property type="evidence" value="ECO:0007669"/>
    <property type="project" value="InterPro"/>
</dbReference>
<dbReference type="InterPro" id="IPR020587">
    <property type="entry name" value="RecA_monomer-monomer_interface"/>
</dbReference>
<dbReference type="Gene3D" id="3.40.50.300">
    <property type="entry name" value="P-loop containing nucleotide triphosphate hydrolases"/>
    <property type="match status" value="1"/>
</dbReference>
<dbReference type="GO" id="GO:0006281">
    <property type="term" value="P:DNA repair"/>
    <property type="evidence" value="ECO:0007669"/>
    <property type="project" value="InterPro"/>
</dbReference>
<dbReference type="SUPFAM" id="SSF54752">
    <property type="entry name" value="RecA protein, C-terminal domain"/>
    <property type="match status" value="1"/>
</dbReference>
<feature type="region of interest" description="Disordered" evidence="8">
    <location>
        <begin position="85"/>
        <end position="123"/>
    </location>
</feature>
<dbReference type="InterPro" id="IPR049428">
    <property type="entry name" value="RecA-like_N"/>
</dbReference>
<dbReference type="HAMAP" id="MF_00268">
    <property type="entry name" value="RecA"/>
    <property type="match status" value="1"/>
</dbReference>
<comment type="function">
    <text evidence="6">Involved in recombination ability and DNA strand transfer activity.</text>
</comment>
<dbReference type="CDD" id="cd00983">
    <property type="entry name" value="RecA"/>
    <property type="match status" value="1"/>
</dbReference>
<dbReference type="eggNOG" id="KOG1433">
    <property type="taxonomic scope" value="Eukaryota"/>
</dbReference>
<dbReference type="InterPro" id="IPR027417">
    <property type="entry name" value="P-loop_NTPase"/>
</dbReference>
<dbReference type="GO" id="GO:0003697">
    <property type="term" value="F:single-stranded DNA binding"/>
    <property type="evidence" value="ECO:0007669"/>
    <property type="project" value="InterPro"/>
</dbReference>
<sequence>MTGISLTAGFANGALAKQGLRVANRAIHRRTPAAIVASTANNGTGDDSSLIGGSASFSTSSSAGAPKSSVAARLLAQSAAKTVATKGSSTKAAAKKPAVKAKASAEPKASKADDPKPAMTPEEIAVRDAKKKALDRVLGEIDANFGKGSIMKLGEASQAKVATFPSGAMTLDIALGGGMPRGRIVEVYGPESSGKTTLALHAMAEMQKLGGTVALIDAEHAFDPEYSQRLGLDVDDVVVCQPETGEMALEVVDTLVRSSAVDLIVVDSVAALVPRSEIEGEIGMVQVGAHARLMSQALRKINVNAAKAGVTIIFLNQLRSKVGVIYGNPEITTGGNALKFYASVRLDIRRKEVIRGKAGADDEGVRVKVKVAKNKIAPPYKTAEFDMLFGRGISRDGCMLDAADELGVITRRGAWYSYGEERLGQGREKAAEFLDANPEIKKQVEEDVRRVVAERLAGAYGAKPNSPSAARAEPVLGAFAGSRTSELFNEDAGDDDLREGLEGIVDFDEDDVAAR</sequence>
<dbReference type="FunFam" id="3.40.50.300:FF:000087">
    <property type="entry name" value="Recombinase RecA"/>
    <property type="match status" value="1"/>
</dbReference>
<gene>
    <name evidence="11" type="primary">RECA</name>
    <name evidence="11" type="ORF">MICPUN_59802</name>
</gene>
<dbReference type="SMART" id="SM00382">
    <property type="entry name" value="AAA"/>
    <property type="match status" value="1"/>
</dbReference>
<dbReference type="InterPro" id="IPR003593">
    <property type="entry name" value="AAA+_ATPase"/>
</dbReference>
<dbReference type="InterPro" id="IPR013765">
    <property type="entry name" value="DNA_recomb/repair_RecA"/>
</dbReference>
<dbReference type="PROSITE" id="PS50163">
    <property type="entry name" value="RECA_3"/>
    <property type="match status" value="1"/>
</dbReference>
<keyword evidence="5" id="KW-0233">DNA recombination</keyword>
<dbReference type="PROSITE" id="PS50162">
    <property type="entry name" value="RECA_2"/>
    <property type="match status" value="1"/>
</dbReference>
<dbReference type="GeneID" id="8245107"/>
<feature type="domain" description="RecA family profile 1" evidence="9">
    <location>
        <begin position="160"/>
        <end position="318"/>
    </location>
</feature>
<evidence type="ECO:0000256" key="3">
    <source>
        <dbReference type="ARBA" id="ARBA00022840"/>
    </source>
</evidence>
<dbReference type="SUPFAM" id="SSF52540">
    <property type="entry name" value="P-loop containing nucleoside triphosphate hydrolases"/>
    <property type="match status" value="1"/>
</dbReference>
<dbReference type="RefSeq" id="XP_002503817.1">
    <property type="nucleotide sequence ID" value="XM_002503771.1"/>
</dbReference>
<dbReference type="OMA" id="VCQPETG"/>
<dbReference type="PANTHER" id="PTHR45900:SF1">
    <property type="entry name" value="MITOCHONDRIAL DNA REPAIR PROTEIN RECA HOMOLOG-RELATED"/>
    <property type="match status" value="1"/>
</dbReference>
<keyword evidence="2 7" id="KW-0547">Nucleotide-binding</keyword>
<dbReference type="InterPro" id="IPR023400">
    <property type="entry name" value="RecA_C_sf"/>
</dbReference>
<dbReference type="InterPro" id="IPR020588">
    <property type="entry name" value="RecA_ATP-bd"/>
</dbReference>
<dbReference type="InterPro" id="IPR049261">
    <property type="entry name" value="RecA-like_C"/>
</dbReference>
<evidence type="ECO:0000259" key="9">
    <source>
        <dbReference type="PROSITE" id="PS50162"/>
    </source>
</evidence>
<evidence type="ECO:0000256" key="4">
    <source>
        <dbReference type="ARBA" id="ARBA00023125"/>
    </source>
</evidence>
<keyword evidence="12" id="KW-1185">Reference proteome</keyword>
<evidence type="ECO:0000256" key="2">
    <source>
        <dbReference type="ARBA" id="ARBA00022741"/>
    </source>
</evidence>
<evidence type="ECO:0000256" key="7">
    <source>
        <dbReference type="RuleBase" id="RU003422"/>
    </source>
</evidence>
<proteinExistence type="inferred from homology"/>
<dbReference type="OrthoDB" id="5957327at2759"/>
<dbReference type="EMBL" id="CP001328">
    <property type="protein sequence ID" value="ACO65075.1"/>
    <property type="molecule type" value="Genomic_DNA"/>
</dbReference>
<dbReference type="FunCoup" id="C1E9Q3">
    <property type="interactions" value="125"/>
</dbReference>
<dbReference type="PROSITE" id="PS00321">
    <property type="entry name" value="RECA_1"/>
    <property type="match status" value="1"/>
</dbReference>
<name>C1E9Q3_MICCC</name>
<evidence type="ECO:0000256" key="5">
    <source>
        <dbReference type="ARBA" id="ARBA00023172"/>
    </source>
</evidence>
<dbReference type="Pfam" id="PF00154">
    <property type="entry name" value="RecA_N"/>
    <property type="match status" value="1"/>
</dbReference>
<dbReference type="GO" id="GO:0006310">
    <property type="term" value="P:DNA recombination"/>
    <property type="evidence" value="ECO:0007669"/>
    <property type="project" value="UniProtKB-KW"/>
</dbReference>
<feature type="domain" description="RecA family profile 2" evidence="10">
    <location>
        <begin position="323"/>
        <end position="398"/>
    </location>
</feature>
<keyword evidence="4" id="KW-0238">DNA-binding</keyword>
<evidence type="ECO:0000256" key="6">
    <source>
        <dbReference type="ARBA" id="ARBA00056887"/>
    </source>
</evidence>
<feature type="compositionally biased region" description="Basic and acidic residues" evidence="8">
    <location>
        <begin position="103"/>
        <end position="116"/>
    </location>
</feature>
<dbReference type="InterPro" id="IPR020584">
    <property type="entry name" value="DNA_recomb/repair_RecA_CS"/>
</dbReference>
<dbReference type="PANTHER" id="PTHR45900">
    <property type="entry name" value="RECA"/>
    <property type="match status" value="1"/>
</dbReference>
<comment type="similarity">
    <text evidence="1 7">Belongs to the RecA family.</text>
</comment>
<dbReference type="AlphaFoldDB" id="C1E9Q3"/>
<organism evidence="11 12">
    <name type="scientific">Micromonas commoda (strain RCC299 / NOUM17 / CCMP2709)</name>
    <name type="common">Picoplanktonic green alga</name>
    <dbReference type="NCBI Taxonomy" id="296587"/>
    <lineage>
        <taxon>Eukaryota</taxon>
        <taxon>Viridiplantae</taxon>
        <taxon>Chlorophyta</taxon>
        <taxon>Mamiellophyceae</taxon>
        <taxon>Mamiellales</taxon>
        <taxon>Mamiellaceae</taxon>
        <taxon>Micromonas</taxon>
    </lineage>
</organism>
<keyword evidence="3 7" id="KW-0067">ATP-binding</keyword>
<dbReference type="STRING" id="296587.C1E9Q3"/>
<evidence type="ECO:0000256" key="8">
    <source>
        <dbReference type="SAM" id="MobiDB-lite"/>
    </source>
</evidence>
<accession>C1E9Q3</accession>
<dbReference type="GO" id="GO:0005524">
    <property type="term" value="F:ATP binding"/>
    <property type="evidence" value="ECO:0007669"/>
    <property type="project" value="UniProtKB-KW"/>
</dbReference>
<evidence type="ECO:0000259" key="10">
    <source>
        <dbReference type="PROSITE" id="PS50163"/>
    </source>
</evidence>
<dbReference type="KEGG" id="mis:MICPUN_59802"/>